<evidence type="ECO:0000313" key="14">
    <source>
        <dbReference type="EMBL" id="LAC26405.1"/>
    </source>
</evidence>
<protein>
    <recommendedName>
        <fullName evidence="11">Glycerol-3-phosphate dehydrogenase [NAD(+)]</fullName>
        <ecNumber evidence="11">1.1.1.8</ecNumber>
    </recommendedName>
</protein>
<keyword evidence="4 10" id="KW-0560">Oxidoreductase</keyword>
<evidence type="ECO:0000256" key="10">
    <source>
        <dbReference type="RuleBase" id="RU000437"/>
    </source>
</evidence>
<feature type="binding site" evidence="9">
    <location>
        <position position="155"/>
    </location>
    <ligand>
        <name>NAD(+)</name>
        <dbReference type="ChEBI" id="CHEBI:57540"/>
    </ligand>
</feature>
<dbReference type="PROSITE" id="PS00957">
    <property type="entry name" value="NAD_G3PDH"/>
    <property type="match status" value="1"/>
</dbReference>
<name>A0A6A7G9Z2_9CRUS</name>
<evidence type="ECO:0000259" key="12">
    <source>
        <dbReference type="Pfam" id="PF01210"/>
    </source>
</evidence>
<evidence type="ECO:0000256" key="4">
    <source>
        <dbReference type="ARBA" id="ARBA00023002"/>
    </source>
</evidence>
<dbReference type="Pfam" id="PF01210">
    <property type="entry name" value="NAD_Gly3P_dh_N"/>
    <property type="match status" value="1"/>
</dbReference>
<comment type="similarity">
    <text evidence="3 10">Belongs to the NAD-dependent glycerol-3-phosphate dehydrogenase family.</text>
</comment>
<dbReference type="AlphaFoldDB" id="A0A6A7G9Z2"/>
<dbReference type="GO" id="GO:0042803">
    <property type="term" value="F:protein homodimerization activity"/>
    <property type="evidence" value="ECO:0007669"/>
    <property type="project" value="InterPro"/>
</dbReference>
<feature type="domain" description="Glycerol-3-phosphate dehydrogenase NAD-dependent N-terminal" evidence="12">
    <location>
        <begin position="8"/>
        <end position="172"/>
    </location>
</feature>
<accession>A0A6A7G9Z2</accession>
<dbReference type="SUPFAM" id="SSF51735">
    <property type="entry name" value="NAD(P)-binding Rossmann-fold domains"/>
    <property type="match status" value="1"/>
</dbReference>
<dbReference type="InterPro" id="IPR036291">
    <property type="entry name" value="NAD(P)-bd_dom_sf"/>
</dbReference>
<dbReference type="InterPro" id="IPR013328">
    <property type="entry name" value="6PGD_dom2"/>
</dbReference>
<dbReference type="InterPro" id="IPR008927">
    <property type="entry name" value="6-PGluconate_DH-like_C_sf"/>
</dbReference>
<feature type="binding site" evidence="9">
    <location>
        <position position="303"/>
    </location>
    <ligand>
        <name>NAD(+)</name>
        <dbReference type="ChEBI" id="CHEBI:57540"/>
    </ligand>
</feature>
<dbReference type="Pfam" id="PF07479">
    <property type="entry name" value="NAD_Gly3P_dh_C"/>
    <property type="match status" value="1"/>
</dbReference>
<dbReference type="GO" id="GO:0005975">
    <property type="term" value="P:carbohydrate metabolic process"/>
    <property type="evidence" value="ECO:0007669"/>
    <property type="project" value="InterPro"/>
</dbReference>
<evidence type="ECO:0000256" key="2">
    <source>
        <dbReference type="ARBA" id="ARBA00005192"/>
    </source>
</evidence>
<evidence type="ECO:0000256" key="9">
    <source>
        <dbReference type="PIRSR" id="PIRSR000114-3"/>
    </source>
</evidence>
<dbReference type="InterPro" id="IPR017751">
    <property type="entry name" value="G3P_DH_NAD-dep_euk"/>
</dbReference>
<feature type="binding site" evidence="9">
    <location>
        <position position="274"/>
    </location>
    <ligand>
        <name>NAD(+)</name>
        <dbReference type="ChEBI" id="CHEBI:57540"/>
    </ligand>
</feature>
<evidence type="ECO:0000256" key="7">
    <source>
        <dbReference type="PIRSR" id="PIRSR000114-1"/>
    </source>
</evidence>
<comment type="catalytic activity">
    <reaction evidence="6 11">
        <text>sn-glycerol 3-phosphate + NAD(+) = dihydroxyacetone phosphate + NADH + H(+)</text>
        <dbReference type="Rhea" id="RHEA:11092"/>
        <dbReference type="ChEBI" id="CHEBI:15378"/>
        <dbReference type="ChEBI" id="CHEBI:57540"/>
        <dbReference type="ChEBI" id="CHEBI:57597"/>
        <dbReference type="ChEBI" id="CHEBI:57642"/>
        <dbReference type="ChEBI" id="CHEBI:57945"/>
        <dbReference type="EC" id="1.1.1.8"/>
    </reaction>
</comment>
<evidence type="ECO:0000256" key="3">
    <source>
        <dbReference type="ARBA" id="ARBA00011009"/>
    </source>
</evidence>
<dbReference type="Gene3D" id="3.40.50.720">
    <property type="entry name" value="NAD(P)-binding Rossmann-like Domain"/>
    <property type="match status" value="1"/>
</dbReference>
<dbReference type="FunFam" id="1.10.1040.10:FF:000004">
    <property type="entry name" value="Glycerol-3-phosphate dehydrogenase [NAD(+)]"/>
    <property type="match status" value="1"/>
</dbReference>
<dbReference type="GO" id="GO:0051287">
    <property type="term" value="F:NAD binding"/>
    <property type="evidence" value="ECO:0007669"/>
    <property type="project" value="UniProtKB-UniRule"/>
</dbReference>
<evidence type="ECO:0000256" key="11">
    <source>
        <dbReference type="RuleBase" id="RU361243"/>
    </source>
</evidence>
<dbReference type="Gene3D" id="1.10.1040.10">
    <property type="entry name" value="N-(1-d-carboxylethyl)-l-norvaline Dehydrogenase, domain 2"/>
    <property type="match status" value="1"/>
</dbReference>
<dbReference type="GO" id="GO:0006650">
    <property type="term" value="P:glycerophospholipid metabolic process"/>
    <property type="evidence" value="ECO:0007669"/>
    <property type="project" value="UniProtKB-UniPathway"/>
</dbReference>
<comment type="pathway">
    <text evidence="1">Lipid metabolism.</text>
</comment>
<evidence type="ECO:0000256" key="5">
    <source>
        <dbReference type="ARBA" id="ARBA00023027"/>
    </source>
</evidence>
<dbReference type="GO" id="GO:0046168">
    <property type="term" value="P:glycerol-3-phosphate catabolic process"/>
    <property type="evidence" value="ECO:0007669"/>
    <property type="project" value="UniProtKB-UniRule"/>
</dbReference>
<evidence type="ECO:0000256" key="1">
    <source>
        <dbReference type="ARBA" id="ARBA00005189"/>
    </source>
</evidence>
<dbReference type="PANTHER" id="PTHR11728">
    <property type="entry name" value="GLYCEROL-3-PHOSPHATE DEHYDROGENASE"/>
    <property type="match status" value="1"/>
</dbReference>
<feature type="active site" description="Proton acceptor" evidence="7">
    <location>
        <position position="210"/>
    </location>
</feature>
<dbReference type="EMBL" id="IACT01007287">
    <property type="protein sequence ID" value="LAC26405.1"/>
    <property type="molecule type" value="mRNA"/>
</dbReference>
<feature type="binding site" evidence="8">
    <location>
        <begin position="274"/>
        <end position="275"/>
    </location>
    <ligand>
        <name>substrate</name>
    </ligand>
</feature>
<dbReference type="GO" id="GO:0141152">
    <property type="term" value="F:glycerol-3-phosphate dehydrogenase (NAD+) activity"/>
    <property type="evidence" value="ECO:0007669"/>
    <property type="project" value="UniProtKB-UniRule"/>
</dbReference>
<evidence type="ECO:0000256" key="6">
    <source>
        <dbReference type="ARBA" id="ARBA00048683"/>
    </source>
</evidence>
<dbReference type="PANTHER" id="PTHR11728:SF8">
    <property type="entry name" value="GLYCEROL-3-PHOSPHATE DEHYDROGENASE [NAD(+)]-RELATED"/>
    <property type="match status" value="1"/>
</dbReference>
<dbReference type="PRINTS" id="PR00077">
    <property type="entry name" value="GPDHDRGNASE"/>
</dbReference>
<dbReference type="InterPro" id="IPR011128">
    <property type="entry name" value="G3P_DH_NAD-dep_N"/>
</dbReference>
<organism evidence="14">
    <name type="scientific">Hirondellea gigas</name>
    <dbReference type="NCBI Taxonomy" id="1518452"/>
    <lineage>
        <taxon>Eukaryota</taxon>
        <taxon>Metazoa</taxon>
        <taxon>Ecdysozoa</taxon>
        <taxon>Arthropoda</taxon>
        <taxon>Crustacea</taxon>
        <taxon>Multicrustacea</taxon>
        <taxon>Malacostraca</taxon>
        <taxon>Eumalacostraca</taxon>
        <taxon>Peracarida</taxon>
        <taxon>Amphipoda</taxon>
        <taxon>Amphilochidea</taxon>
        <taxon>Lysianassida</taxon>
        <taxon>Lysianassidira</taxon>
        <taxon>Lysianassoidea</taxon>
        <taxon>Lysianassidae</taxon>
        <taxon>Hirondellea</taxon>
    </lineage>
</organism>
<dbReference type="UniPathway" id="UPA00086"/>
<feature type="domain" description="Glycerol-3-phosphate dehydrogenase NAD-dependent C-terminal" evidence="13">
    <location>
        <begin position="199"/>
        <end position="344"/>
    </location>
</feature>
<feature type="binding site" evidence="8">
    <location>
        <position position="122"/>
    </location>
    <ligand>
        <name>substrate</name>
    </ligand>
</feature>
<dbReference type="GO" id="GO:0005829">
    <property type="term" value="C:cytosol"/>
    <property type="evidence" value="ECO:0007669"/>
    <property type="project" value="TreeGrafter"/>
</dbReference>
<dbReference type="InterPro" id="IPR006109">
    <property type="entry name" value="G3P_DH_NAD-dep_C"/>
</dbReference>
<reference evidence="14" key="1">
    <citation type="submission" date="2017-11" db="EMBL/GenBank/DDBJ databases">
        <title>The sensing device of the deep-sea amphipod.</title>
        <authorList>
            <person name="Kobayashi H."/>
            <person name="Nagahama T."/>
            <person name="Arai W."/>
            <person name="Sasagawa Y."/>
            <person name="Umeda M."/>
            <person name="Hayashi T."/>
            <person name="Nikaido I."/>
            <person name="Watanabe H."/>
            <person name="Oguri K."/>
            <person name="Kitazato H."/>
            <person name="Fujioka K."/>
            <person name="Kido Y."/>
            <person name="Takami H."/>
        </authorList>
    </citation>
    <scope>NUCLEOTIDE SEQUENCE</scope>
    <source>
        <tissue evidence="14">Whole body</tissue>
    </source>
</reference>
<feature type="binding site" evidence="9">
    <location>
        <begin position="12"/>
        <end position="17"/>
    </location>
    <ligand>
        <name>NAD(+)</name>
        <dbReference type="ChEBI" id="CHEBI:57540"/>
    </ligand>
</feature>
<proteinExistence type="evidence at transcript level"/>
<dbReference type="SUPFAM" id="SSF48179">
    <property type="entry name" value="6-phosphogluconate dehydrogenase C-terminal domain-like"/>
    <property type="match status" value="1"/>
</dbReference>
<dbReference type="EC" id="1.1.1.8" evidence="11"/>
<feature type="binding site" evidence="9">
    <location>
        <position position="99"/>
    </location>
    <ligand>
        <name>NAD(+)</name>
        <dbReference type="ChEBI" id="CHEBI:57540"/>
    </ligand>
</feature>
<keyword evidence="5 9" id="KW-0520">NAD</keyword>
<sequence length="345" mass="38531">MASKIWRVSIIGSGNWGTVVARIVGHNVKRFSCFDEHVWMYVYPEMFEGEDLGTQINRTHENRKYLPGISLPKNVVANGNIHECVKNADILVFVIPHQFVPKICSSMEGSLLKSARGVSFIKGLFCNKDGIELVSQYIGKTLRIPMNTVSGANVANEVAQEKFAEATLGFDEKVTSRDEASRLQQLFDTPYFRVGIVPDIAGVEIQGALKNIIALAAGFSDGLGMGSNTKAAVIRIGLKEMHKFARMFFEGIKEETFWESCGIADVITTCYAGRNRRCAEEFVKSKQPWNDIEKRLLNGQRLQGTLTSQEVHDFLSARNLTDEFPFFEKVFKISFEGQDPNSIIG</sequence>
<comment type="pathway">
    <text evidence="2">Phospholipid metabolism; alpha-glycerophosphate cycle.</text>
</comment>
<dbReference type="PIRSF" id="PIRSF000114">
    <property type="entry name" value="Glycerol-3-P_dh"/>
    <property type="match status" value="1"/>
</dbReference>
<dbReference type="NCBIfam" id="TIGR03376">
    <property type="entry name" value="glycerol3P_DH"/>
    <property type="match status" value="1"/>
</dbReference>
<dbReference type="InterPro" id="IPR006168">
    <property type="entry name" value="G3P_DH_NAD-dep"/>
</dbReference>
<evidence type="ECO:0000256" key="8">
    <source>
        <dbReference type="PIRSR" id="PIRSR000114-2"/>
    </source>
</evidence>
<evidence type="ECO:0000259" key="13">
    <source>
        <dbReference type="Pfam" id="PF07479"/>
    </source>
</evidence>